<dbReference type="Proteomes" id="UP001211005">
    <property type="component" value="Chromosome"/>
</dbReference>
<dbReference type="EMBL" id="CP114767">
    <property type="protein sequence ID" value="WBA43630.1"/>
    <property type="molecule type" value="Genomic_DNA"/>
</dbReference>
<proteinExistence type="predicted"/>
<dbReference type="RefSeq" id="WP_269561667.1">
    <property type="nucleotide sequence ID" value="NZ_CP114767.1"/>
</dbReference>
<gene>
    <name evidence="1" type="ORF">O3303_08685</name>
</gene>
<keyword evidence="2" id="KW-1185">Reference proteome</keyword>
<sequence length="177" mass="20538">MAEQEKKKFYVAWYRLDGQDRYFLWWTSDVTDAAWTANDGRIPVFETESNARIFAQQQEISLEEEGPAPQNLDVTKRWLKDTRKPIDCEACLVAWNFFVDAAEGTGRRFAGQRGSKRKAWRGRIYDKLFFGTSTGMLLAPPGTSAYHPTWNKDERKFIAKVLTQGMNIFCHHVYQVT</sequence>
<protein>
    <submittedName>
        <fullName evidence="1">Uncharacterized protein</fullName>
    </submittedName>
</protein>
<evidence type="ECO:0000313" key="1">
    <source>
        <dbReference type="EMBL" id="WBA43630.1"/>
    </source>
</evidence>
<organism evidence="1 2">
    <name type="scientific">Hymenobacter canadensis</name>
    <dbReference type="NCBI Taxonomy" id="2999067"/>
    <lineage>
        <taxon>Bacteria</taxon>
        <taxon>Pseudomonadati</taxon>
        <taxon>Bacteroidota</taxon>
        <taxon>Cytophagia</taxon>
        <taxon>Cytophagales</taxon>
        <taxon>Hymenobacteraceae</taxon>
        <taxon>Hymenobacter</taxon>
    </lineage>
</organism>
<accession>A0ABY7LWJ6</accession>
<name>A0ABY7LWJ6_9BACT</name>
<evidence type="ECO:0000313" key="2">
    <source>
        <dbReference type="Proteomes" id="UP001211005"/>
    </source>
</evidence>
<reference evidence="1 2" key="1">
    <citation type="submission" date="2022-12" db="EMBL/GenBank/DDBJ databases">
        <title>Hymenobacter canadensis sp. nov. isolated from lake water of the Cambridge Bay, Canada.</title>
        <authorList>
            <person name="Kim W.H."/>
            <person name="Lee Y.M."/>
        </authorList>
    </citation>
    <scope>NUCLEOTIDE SEQUENCE [LARGE SCALE GENOMIC DNA]</scope>
    <source>
        <strain evidence="1 2">PAMC 29467</strain>
    </source>
</reference>